<evidence type="ECO:0000256" key="4">
    <source>
        <dbReference type="ARBA" id="ARBA00023172"/>
    </source>
</evidence>
<dbReference type="PROSITE" id="PS51736">
    <property type="entry name" value="RECOMBINASES_3"/>
    <property type="match status" value="1"/>
</dbReference>
<feature type="active site" description="O-(5'-phospho-DNA)-serine intermediate" evidence="5 6">
    <location>
        <position position="11"/>
    </location>
</feature>
<evidence type="ECO:0000256" key="3">
    <source>
        <dbReference type="ARBA" id="ARBA00023125"/>
    </source>
</evidence>
<evidence type="ECO:0000256" key="1">
    <source>
        <dbReference type="ARBA" id="ARBA00022908"/>
    </source>
</evidence>
<dbReference type="InterPro" id="IPR036162">
    <property type="entry name" value="Resolvase-like_N_sf"/>
</dbReference>
<dbReference type="PROSITE" id="PS51737">
    <property type="entry name" value="RECOMBINASE_DNA_BIND"/>
    <property type="match status" value="1"/>
</dbReference>
<evidence type="ECO:0000256" key="2">
    <source>
        <dbReference type="ARBA" id="ARBA00023100"/>
    </source>
</evidence>
<proteinExistence type="predicted"/>
<dbReference type="SMART" id="SM00857">
    <property type="entry name" value="Resolvase"/>
    <property type="match status" value="1"/>
</dbReference>
<dbReference type="InterPro" id="IPR011109">
    <property type="entry name" value="DNA_bind_recombinase_dom"/>
</dbReference>
<keyword evidence="3" id="KW-0238">DNA-binding</keyword>
<dbReference type="PROSITE" id="PS00397">
    <property type="entry name" value="RECOMBINASES_1"/>
    <property type="match status" value="1"/>
</dbReference>
<dbReference type="Gene3D" id="3.40.50.1390">
    <property type="entry name" value="Resolvase, N-terminal catalytic domain"/>
    <property type="match status" value="1"/>
</dbReference>
<dbReference type="InterPro" id="IPR006119">
    <property type="entry name" value="Resolv_N"/>
</dbReference>
<evidence type="ECO:0000256" key="7">
    <source>
        <dbReference type="SAM" id="Coils"/>
    </source>
</evidence>
<dbReference type="InterPro" id="IPR006118">
    <property type="entry name" value="Recombinase_CS"/>
</dbReference>
<dbReference type="EMBL" id="MF417933">
    <property type="protein sequence ID" value="ASN71805.1"/>
    <property type="molecule type" value="Genomic_DNA"/>
</dbReference>
<dbReference type="Pfam" id="PF07508">
    <property type="entry name" value="Recombinase"/>
    <property type="match status" value="1"/>
</dbReference>
<sequence>MTKAAIYIRVSTQDQVENYSIEVQRERIRAYCTAKGWDIYDEYIDGGYSGSNLDRPDIKRLLNDLKKIDVVVVYKLDRLSRSQRDTLELIEEHFLKNNVDFVSITETLDTSTPFGKAMIGILSVFAQLERETIAERMRMGHIKRAENGLRGNGGDYDPSGYTRVDGHLILKPDEAKHIKRAFDLYEQYHSITRVQEVLKEEGYTVWRFRRYRDILSNILYIGRVTFSGKEYKGQHEPIISSEQFKRVQVLLKRHKGHNAHKAKQSLLSGLITCSCCGEKYVAYSTGKSKDVESKRYYYYICRAKRFPSEYDERCMNKTWSRKKLEEVIFDELKNLTVKQSVSQKKEKKINYEKLIKDIDKKMERLLDLFTNTTNISRQLLETKMDKLNSEKEHLILKQQSYEQEFSISKDMITTINESLETMDFRAKQVMINTFIQEIHIDHDVVDIIWRWRF</sequence>
<dbReference type="CDD" id="cd03768">
    <property type="entry name" value="SR_ResInv"/>
    <property type="match status" value="1"/>
</dbReference>
<dbReference type="GO" id="GO:0003677">
    <property type="term" value="F:DNA binding"/>
    <property type="evidence" value="ECO:0007669"/>
    <property type="project" value="UniProtKB-KW"/>
</dbReference>
<evidence type="ECO:0000259" key="8">
    <source>
        <dbReference type="PROSITE" id="PS51736"/>
    </source>
</evidence>
<accession>A0A2H4J992</accession>
<dbReference type="Gene3D" id="3.90.1750.20">
    <property type="entry name" value="Putative Large Serine Recombinase, Chain B, Domain 2"/>
    <property type="match status" value="1"/>
</dbReference>
<gene>
    <name evidence="10" type="ORF">7S4_19</name>
</gene>
<evidence type="ECO:0000256" key="5">
    <source>
        <dbReference type="PIRSR" id="PIRSR606118-50"/>
    </source>
</evidence>
<dbReference type="Pfam" id="PF13408">
    <property type="entry name" value="Zn_ribbon_recom"/>
    <property type="match status" value="1"/>
</dbReference>
<keyword evidence="7" id="KW-0175">Coiled coil</keyword>
<dbReference type="InterPro" id="IPR038109">
    <property type="entry name" value="DNA_bind_recomb_sf"/>
</dbReference>
<feature type="domain" description="Resolvase/invertase-type recombinase catalytic" evidence="8">
    <location>
        <begin position="3"/>
        <end position="148"/>
    </location>
</feature>
<evidence type="ECO:0000313" key="10">
    <source>
        <dbReference type="EMBL" id="ASN71805.1"/>
    </source>
</evidence>
<evidence type="ECO:0000256" key="6">
    <source>
        <dbReference type="PROSITE-ProRule" id="PRU10137"/>
    </source>
</evidence>
<keyword evidence="4" id="KW-0233">DNA recombination</keyword>
<evidence type="ECO:0000259" key="9">
    <source>
        <dbReference type="PROSITE" id="PS51737"/>
    </source>
</evidence>
<organism evidence="10">
    <name type="scientific">uncultured Caudovirales phage</name>
    <dbReference type="NCBI Taxonomy" id="2100421"/>
    <lineage>
        <taxon>Viruses</taxon>
        <taxon>Duplodnaviria</taxon>
        <taxon>Heunggongvirae</taxon>
        <taxon>Uroviricota</taxon>
        <taxon>Caudoviricetes</taxon>
        <taxon>Peduoviridae</taxon>
        <taxon>Maltschvirus</taxon>
        <taxon>Maltschvirus maltsch</taxon>
    </lineage>
</organism>
<dbReference type="InterPro" id="IPR050639">
    <property type="entry name" value="SSR_resolvase"/>
</dbReference>
<dbReference type="GO" id="GO:0000150">
    <property type="term" value="F:DNA strand exchange activity"/>
    <property type="evidence" value="ECO:0007669"/>
    <property type="project" value="UniProtKB-KW"/>
</dbReference>
<keyword evidence="1" id="KW-0229">DNA integration</keyword>
<reference evidence="10" key="1">
    <citation type="submission" date="2017-06" db="EMBL/GenBank/DDBJ databases">
        <title>Novel phages from South African skin metaviromes.</title>
        <authorList>
            <person name="van Zyl L.J."/>
            <person name="Abrahams Y."/>
            <person name="Stander E.A."/>
            <person name="Kirby B.M."/>
            <person name="Clavaud C."/>
            <person name="Farcet C."/>
            <person name="Breton L."/>
            <person name="Trindade M.I."/>
        </authorList>
    </citation>
    <scope>NUCLEOTIDE SEQUENCE</scope>
</reference>
<dbReference type="Pfam" id="PF00239">
    <property type="entry name" value="Resolvase"/>
    <property type="match status" value="1"/>
</dbReference>
<keyword evidence="2" id="KW-0230">DNA invertase</keyword>
<feature type="domain" description="Recombinase" evidence="9">
    <location>
        <begin position="158"/>
        <end position="257"/>
    </location>
</feature>
<dbReference type="PANTHER" id="PTHR30461:SF23">
    <property type="entry name" value="DNA RECOMBINASE-RELATED"/>
    <property type="match status" value="1"/>
</dbReference>
<protein>
    <submittedName>
        <fullName evidence="10">Putative integrase</fullName>
    </submittedName>
</protein>
<dbReference type="PANTHER" id="PTHR30461">
    <property type="entry name" value="DNA-INVERTASE FROM LAMBDOID PROPHAGE"/>
    <property type="match status" value="1"/>
</dbReference>
<dbReference type="GO" id="GO:0015074">
    <property type="term" value="P:DNA integration"/>
    <property type="evidence" value="ECO:0007669"/>
    <property type="project" value="UniProtKB-KW"/>
</dbReference>
<feature type="coiled-coil region" evidence="7">
    <location>
        <begin position="344"/>
        <end position="404"/>
    </location>
</feature>
<dbReference type="InterPro" id="IPR025827">
    <property type="entry name" value="Zn_ribbon_recom_dom"/>
</dbReference>
<dbReference type="FunFam" id="3.40.50.1390:FF:000009">
    <property type="entry name" value="Recombinase family protein"/>
    <property type="match status" value="1"/>
</dbReference>
<name>A0A2H4J992_9CAUD</name>
<dbReference type="SUPFAM" id="SSF53041">
    <property type="entry name" value="Resolvase-like"/>
    <property type="match status" value="1"/>
</dbReference>